<dbReference type="GO" id="GO:0005829">
    <property type="term" value="C:cytosol"/>
    <property type="evidence" value="ECO:0007669"/>
    <property type="project" value="GOC"/>
</dbReference>
<keyword evidence="3" id="KW-1185">Reference proteome</keyword>
<dbReference type="GO" id="GO:0042147">
    <property type="term" value="P:retrograde transport, endosome to Golgi"/>
    <property type="evidence" value="ECO:0007669"/>
    <property type="project" value="TreeGrafter"/>
</dbReference>
<dbReference type="PANTHER" id="PTHR13847:SF185">
    <property type="entry name" value="FAD DEPENDENT OXIDOREDUCTASE SUPERFAMILY (AFU_ORTHOLOGUE AFUA_3G02360)"/>
    <property type="match status" value="1"/>
</dbReference>
<feature type="domain" description="FAD dependent oxidoreductase" evidence="1">
    <location>
        <begin position="1"/>
        <end position="235"/>
    </location>
</feature>
<protein>
    <recommendedName>
        <fullName evidence="1">FAD dependent oxidoreductase domain-containing protein</fullName>
    </recommendedName>
</protein>
<dbReference type="Gene3D" id="3.50.50.60">
    <property type="entry name" value="FAD/NAD(P)-binding domain"/>
    <property type="match status" value="1"/>
</dbReference>
<dbReference type="OrthoDB" id="5425653at2759"/>
<proteinExistence type="predicted"/>
<dbReference type="Gene3D" id="3.30.9.10">
    <property type="entry name" value="D-Amino Acid Oxidase, subunit A, domain 2"/>
    <property type="match status" value="1"/>
</dbReference>
<organism evidence="2 3">
    <name type="scientific">Melanomma pulvis-pyrius CBS 109.77</name>
    <dbReference type="NCBI Taxonomy" id="1314802"/>
    <lineage>
        <taxon>Eukaryota</taxon>
        <taxon>Fungi</taxon>
        <taxon>Dikarya</taxon>
        <taxon>Ascomycota</taxon>
        <taxon>Pezizomycotina</taxon>
        <taxon>Dothideomycetes</taxon>
        <taxon>Pleosporomycetidae</taxon>
        <taxon>Pleosporales</taxon>
        <taxon>Melanommataceae</taxon>
        <taxon>Melanomma</taxon>
    </lineage>
</organism>
<dbReference type="InterPro" id="IPR006076">
    <property type="entry name" value="FAD-dep_OxRdtase"/>
</dbReference>
<dbReference type="SUPFAM" id="SSF51971">
    <property type="entry name" value="Nucleotide-binding domain"/>
    <property type="match status" value="1"/>
</dbReference>
<dbReference type="Proteomes" id="UP000799757">
    <property type="component" value="Unassembled WGS sequence"/>
</dbReference>
<evidence type="ECO:0000259" key="1">
    <source>
        <dbReference type="Pfam" id="PF01266"/>
    </source>
</evidence>
<dbReference type="PANTHER" id="PTHR13847">
    <property type="entry name" value="SARCOSINE DEHYDROGENASE-RELATED"/>
    <property type="match status" value="1"/>
</dbReference>
<dbReference type="Pfam" id="PF01266">
    <property type="entry name" value="DAO"/>
    <property type="match status" value="1"/>
</dbReference>
<accession>A0A6A6XE28</accession>
<name>A0A6A6XE28_9PLEO</name>
<dbReference type="GO" id="GO:0005770">
    <property type="term" value="C:late endosome"/>
    <property type="evidence" value="ECO:0007669"/>
    <property type="project" value="TreeGrafter"/>
</dbReference>
<dbReference type="InterPro" id="IPR036188">
    <property type="entry name" value="FAD/NAD-bd_sf"/>
</dbReference>
<sequence>DPEKFCPFLAERFKELGVEFELSANVTSIQLDYDKQSFSSVQLQRSSGSTHVVPCKAIFLAVGPWSDRGFSQLFPDAKTRLPMNSAHAAGNHFRIKIPGWKPDDKEDSVQVYYTNVTPDGSRFDVTSCTNGDLYIGGWGAIPEEIPELATSVHSQPSEVKAMIPFVKRYVNVDPSKELEYFDAGRCYRPTAIPKRPMITKTYRTRKSLSISGGLFINTGHSSNGITLGLGSGKVANKLVLGITPSVEISSLGLPEGAHL</sequence>
<evidence type="ECO:0000313" key="3">
    <source>
        <dbReference type="Proteomes" id="UP000799757"/>
    </source>
</evidence>
<reference evidence="2" key="1">
    <citation type="journal article" date="2020" name="Stud. Mycol.">
        <title>101 Dothideomycetes genomes: a test case for predicting lifestyles and emergence of pathogens.</title>
        <authorList>
            <person name="Haridas S."/>
            <person name="Albert R."/>
            <person name="Binder M."/>
            <person name="Bloem J."/>
            <person name="Labutti K."/>
            <person name="Salamov A."/>
            <person name="Andreopoulos B."/>
            <person name="Baker S."/>
            <person name="Barry K."/>
            <person name="Bills G."/>
            <person name="Bluhm B."/>
            <person name="Cannon C."/>
            <person name="Castanera R."/>
            <person name="Culley D."/>
            <person name="Daum C."/>
            <person name="Ezra D."/>
            <person name="Gonzalez J."/>
            <person name="Henrissat B."/>
            <person name="Kuo A."/>
            <person name="Liang C."/>
            <person name="Lipzen A."/>
            <person name="Lutzoni F."/>
            <person name="Magnuson J."/>
            <person name="Mondo S."/>
            <person name="Nolan M."/>
            <person name="Ohm R."/>
            <person name="Pangilinan J."/>
            <person name="Park H.-J."/>
            <person name="Ramirez L."/>
            <person name="Alfaro M."/>
            <person name="Sun H."/>
            <person name="Tritt A."/>
            <person name="Yoshinaga Y."/>
            <person name="Zwiers L.-H."/>
            <person name="Turgeon B."/>
            <person name="Goodwin S."/>
            <person name="Spatafora J."/>
            <person name="Crous P."/>
            <person name="Grigoriev I."/>
        </authorList>
    </citation>
    <scope>NUCLEOTIDE SEQUENCE</scope>
    <source>
        <strain evidence="2">CBS 109.77</strain>
    </source>
</reference>
<dbReference type="EMBL" id="MU001908">
    <property type="protein sequence ID" value="KAF2793957.1"/>
    <property type="molecule type" value="Genomic_DNA"/>
</dbReference>
<feature type="non-terminal residue" evidence="2">
    <location>
        <position position="1"/>
    </location>
</feature>
<dbReference type="AlphaFoldDB" id="A0A6A6XE28"/>
<gene>
    <name evidence="2" type="ORF">K505DRAFT_243202</name>
</gene>
<evidence type="ECO:0000313" key="2">
    <source>
        <dbReference type="EMBL" id="KAF2793957.1"/>
    </source>
</evidence>